<proteinExistence type="predicted"/>
<organism evidence="1 2">
    <name type="scientific">Vombatus ursinus</name>
    <name type="common">Common wombat</name>
    <dbReference type="NCBI Taxonomy" id="29139"/>
    <lineage>
        <taxon>Eukaryota</taxon>
        <taxon>Metazoa</taxon>
        <taxon>Chordata</taxon>
        <taxon>Craniata</taxon>
        <taxon>Vertebrata</taxon>
        <taxon>Euteleostomi</taxon>
        <taxon>Mammalia</taxon>
        <taxon>Metatheria</taxon>
        <taxon>Diprotodontia</taxon>
        <taxon>Vombatidae</taxon>
        <taxon>Vombatus</taxon>
    </lineage>
</organism>
<evidence type="ECO:0000313" key="1">
    <source>
        <dbReference type="Ensembl" id="ENSVURP00010010802.1"/>
    </source>
</evidence>
<keyword evidence="2" id="KW-1185">Reference proteome</keyword>
<protein>
    <submittedName>
        <fullName evidence="1">Uncharacterized protein</fullName>
    </submittedName>
</protein>
<sequence length="136" mass="15757">MSLTALTVYDSGHLASSFPHLCTHHFPIIRVPLKAKLGNKPQLPGFRLPDKQQDPTHPHRSLAFTTLPVAVDPWKQQQKVISHRFHTQQYTNSYTPFYTLQKPTCGYLYCRSTDHSRKRLDVPYTNITKWRTDAIL</sequence>
<dbReference type="InterPro" id="IPR054446">
    <property type="entry name" value="CIMIP3-like"/>
</dbReference>
<reference evidence="2" key="1">
    <citation type="submission" date="2018-12" db="EMBL/GenBank/DDBJ databases">
        <authorList>
            <person name="Yazar S."/>
        </authorList>
    </citation>
    <scope>NUCLEOTIDE SEQUENCE [LARGE SCALE GENOMIC DNA]</scope>
</reference>
<accession>A0A4X2KNV4</accession>
<dbReference type="PANTHER" id="PTHR35444:SF1">
    <property type="entry name" value="RIKEN CDNA 1700001C19 GENE"/>
    <property type="match status" value="1"/>
</dbReference>
<reference evidence="1" key="3">
    <citation type="submission" date="2025-09" db="UniProtKB">
        <authorList>
            <consortium name="Ensembl"/>
        </authorList>
    </citation>
    <scope>IDENTIFICATION</scope>
</reference>
<dbReference type="Pfam" id="PF22581">
    <property type="entry name" value="CIMIP3"/>
    <property type="match status" value="1"/>
</dbReference>
<dbReference type="GeneTree" id="ENSGT00390000014226"/>
<dbReference type="Proteomes" id="UP000314987">
    <property type="component" value="Unassembled WGS sequence"/>
</dbReference>
<dbReference type="PANTHER" id="PTHR35444">
    <property type="entry name" value="RIKEN CDNA 1700001C19 GENE"/>
    <property type="match status" value="1"/>
</dbReference>
<dbReference type="AlphaFoldDB" id="A0A4X2KNV4"/>
<reference evidence="1" key="2">
    <citation type="submission" date="2025-08" db="UniProtKB">
        <authorList>
            <consortium name="Ensembl"/>
        </authorList>
    </citation>
    <scope>IDENTIFICATION</scope>
</reference>
<dbReference type="OMA" id="IVKWSSH"/>
<evidence type="ECO:0000313" key="2">
    <source>
        <dbReference type="Proteomes" id="UP000314987"/>
    </source>
</evidence>
<name>A0A4X2KNV4_VOMUR</name>
<dbReference type="Ensembl" id="ENSVURT00010012270.1">
    <property type="protein sequence ID" value="ENSVURP00010010802.1"/>
    <property type="gene ID" value="ENSVURG00010008343.1"/>
</dbReference>